<protein>
    <submittedName>
        <fullName evidence="3">Uncharacterized protein</fullName>
    </submittedName>
</protein>
<accession>A0AAV5GU39</accession>
<feature type="compositionally biased region" description="Basic and acidic residues" evidence="2">
    <location>
        <begin position="94"/>
        <end position="110"/>
    </location>
</feature>
<feature type="coiled-coil region" evidence="1">
    <location>
        <begin position="271"/>
        <end position="389"/>
    </location>
</feature>
<evidence type="ECO:0000256" key="2">
    <source>
        <dbReference type="SAM" id="MobiDB-lite"/>
    </source>
</evidence>
<keyword evidence="1" id="KW-0175">Coiled coil</keyword>
<feature type="compositionally biased region" description="Basic and acidic residues" evidence="2">
    <location>
        <begin position="56"/>
        <end position="73"/>
    </location>
</feature>
<evidence type="ECO:0000256" key="1">
    <source>
        <dbReference type="SAM" id="Coils"/>
    </source>
</evidence>
<dbReference type="Proteomes" id="UP001342314">
    <property type="component" value="Unassembled WGS sequence"/>
</dbReference>
<dbReference type="EMBL" id="BQKY01000015">
    <property type="protein sequence ID" value="GJN93748.1"/>
    <property type="molecule type" value="Genomic_DNA"/>
</dbReference>
<reference evidence="3 4" key="1">
    <citation type="submission" date="2021-12" db="EMBL/GenBank/DDBJ databases">
        <title>High titer production of polyol ester of fatty acids by Rhodotorula paludigena BS15 towards product separation-free biomass refinery.</title>
        <authorList>
            <person name="Mano J."/>
            <person name="Ono H."/>
            <person name="Tanaka T."/>
            <person name="Naito K."/>
            <person name="Sushida H."/>
            <person name="Ike M."/>
            <person name="Tokuyasu K."/>
            <person name="Kitaoka M."/>
        </authorList>
    </citation>
    <scope>NUCLEOTIDE SEQUENCE [LARGE SCALE GENOMIC DNA]</scope>
    <source>
        <strain evidence="3 4">BS15</strain>
    </source>
</reference>
<organism evidence="3 4">
    <name type="scientific">Rhodotorula paludigena</name>
    <dbReference type="NCBI Taxonomy" id="86838"/>
    <lineage>
        <taxon>Eukaryota</taxon>
        <taxon>Fungi</taxon>
        <taxon>Dikarya</taxon>
        <taxon>Basidiomycota</taxon>
        <taxon>Pucciniomycotina</taxon>
        <taxon>Microbotryomycetes</taxon>
        <taxon>Sporidiobolales</taxon>
        <taxon>Sporidiobolaceae</taxon>
        <taxon>Rhodotorula</taxon>
    </lineage>
</organism>
<evidence type="ECO:0000313" key="3">
    <source>
        <dbReference type="EMBL" id="GJN93748.1"/>
    </source>
</evidence>
<evidence type="ECO:0000313" key="4">
    <source>
        <dbReference type="Proteomes" id="UP001342314"/>
    </source>
</evidence>
<gene>
    <name evidence="3" type="ORF">Rhopal_006805-T1</name>
</gene>
<name>A0AAV5GU39_9BASI</name>
<proteinExistence type="predicted"/>
<sequence length="405" mass="44156">MAPSIASVKRKNAAKAKAREAPKPQRVDESDDSEGMPPLQNVASCFVAADGASTSGEKKDQVPEGSGEEKENAQKATATQEEAKKSKGGAGPKDGGDKDVDKSAKDRDADGMPPLTAEPSVGPPRLRPVTFSKGSQPSKLFNFAPINDSIDAAYKHLDLDPCMTDDSLRIEADKLMGSETSAQRGHSDTSSRLGALLTILCSRTKLHSIPSAPSTTHTLQRQLRLLYLSEAQLHMTNVRLPLPEDAVVPSDVELRTDSMAQELLMDERQAHDRTRERVKQAQIALEKATTAQVAARNRAEKSEGEAKSLRGEVSKLRGEKDELKLQAKEGYAAKHEAEKEVEKLRDEMERYKREAQVSTAGPDKKDFVIQRLGKQVQDLTKQLRVKTDENLKLMLDLATAGVGDA</sequence>
<feature type="compositionally biased region" description="Basic and acidic residues" evidence="2">
    <location>
        <begin position="17"/>
        <end position="28"/>
    </location>
</feature>
<dbReference type="AlphaFoldDB" id="A0AAV5GU39"/>
<keyword evidence="4" id="KW-1185">Reference proteome</keyword>
<comment type="caution">
    <text evidence="3">The sequence shown here is derived from an EMBL/GenBank/DDBJ whole genome shotgun (WGS) entry which is preliminary data.</text>
</comment>
<feature type="region of interest" description="Disordered" evidence="2">
    <location>
        <begin position="1"/>
        <end position="134"/>
    </location>
</feature>